<dbReference type="InterPro" id="IPR004821">
    <property type="entry name" value="Cyt_trans-like"/>
</dbReference>
<dbReference type="GO" id="GO:0005524">
    <property type="term" value="F:ATP binding"/>
    <property type="evidence" value="ECO:0007669"/>
    <property type="project" value="UniProtKB-KW"/>
</dbReference>
<evidence type="ECO:0000313" key="6">
    <source>
        <dbReference type="EMBL" id="HIF37326.1"/>
    </source>
</evidence>
<dbReference type="EMBL" id="DUCX01000040">
    <property type="protein sequence ID" value="HIF37326.1"/>
    <property type="molecule type" value="Genomic_DNA"/>
</dbReference>
<comment type="catalytic activity">
    <reaction evidence="4">
        <text>beta-nicotinamide D-ribonucleotide + ATP + H(+) = diphosphate + NAD(+)</text>
        <dbReference type="Rhea" id="RHEA:21360"/>
        <dbReference type="ChEBI" id="CHEBI:14649"/>
        <dbReference type="ChEBI" id="CHEBI:15378"/>
        <dbReference type="ChEBI" id="CHEBI:30616"/>
        <dbReference type="ChEBI" id="CHEBI:33019"/>
        <dbReference type="ChEBI" id="CHEBI:57540"/>
        <dbReference type="EC" id="2.7.7.1"/>
    </reaction>
</comment>
<protein>
    <recommendedName>
        <fullName evidence="4">Nicotinamide-nucleotide adenylyltransferase</fullName>
        <ecNumber evidence="4">2.7.7.1</ecNumber>
    </recommendedName>
    <alternativeName>
        <fullName evidence="4">NAD(+) diphosphorylase</fullName>
    </alternativeName>
    <alternativeName>
        <fullName evidence="4">NAD(+) pyrophosphorylase</fullName>
    </alternativeName>
    <alternativeName>
        <fullName evidence="4">NMN adenylyltransferase</fullName>
    </alternativeName>
</protein>
<keyword evidence="3 4" id="KW-0548">Nucleotidyltransferase</keyword>
<dbReference type="Proteomes" id="UP000585802">
    <property type="component" value="Unassembled WGS sequence"/>
</dbReference>
<dbReference type="NCBIfam" id="TIGR00125">
    <property type="entry name" value="cyt_tran_rel"/>
    <property type="match status" value="1"/>
</dbReference>
<comment type="subcellular location">
    <subcellularLocation>
        <location evidence="4">Cytoplasm</location>
    </subcellularLocation>
</comment>
<dbReference type="NCBIfam" id="NF002243">
    <property type="entry name" value="PRK01153.1"/>
    <property type="match status" value="1"/>
</dbReference>
<reference evidence="7" key="1">
    <citation type="journal article" date="2019" name="bioRxiv">
        <title>Genome diversification in globally distributed novel marine Proteobacteria is linked to environmental adaptation.</title>
        <authorList>
            <person name="Zhou Z."/>
            <person name="Tran P.Q."/>
            <person name="Kieft K."/>
            <person name="Anantharaman K."/>
        </authorList>
    </citation>
    <scope>NUCLEOTIDE SEQUENCE [LARGE SCALE GENOMIC DNA]</scope>
</reference>
<sequence>MKKGLVLGRFQPFHLGHLSLIQTVLKDKKEPLICIGSAQCAPTKDNPFTVKERKDMIKLVMVELNCNYTIYEIPDINDYDKYVSHLEEFVPKFDTVYSGNTLVQRLFQTAGYEIVIPKMINREVWEGAAIRQAMTEGDEWEGAIPPQIVDMIYHLNVIERLKNLA</sequence>
<dbReference type="SUPFAM" id="SSF52374">
    <property type="entry name" value="Nucleotidylyl transferase"/>
    <property type="match status" value="1"/>
</dbReference>
<keyword evidence="4" id="KW-0662">Pyridine nucleotide biosynthesis</keyword>
<evidence type="ECO:0000256" key="2">
    <source>
        <dbReference type="ARBA" id="ARBA00022679"/>
    </source>
</evidence>
<evidence type="ECO:0000256" key="4">
    <source>
        <dbReference type="HAMAP-Rule" id="MF_00243"/>
    </source>
</evidence>
<dbReference type="EC" id="2.7.7.1" evidence="4"/>
<keyword evidence="4" id="KW-0520">NAD</keyword>
<gene>
    <name evidence="6" type="ORF">EYQ70_02820</name>
</gene>
<dbReference type="HAMAP" id="MF_00243">
    <property type="entry name" value="NMN_adenylyltr"/>
    <property type="match status" value="1"/>
</dbReference>
<evidence type="ECO:0000256" key="1">
    <source>
        <dbReference type="ARBA" id="ARBA00010124"/>
    </source>
</evidence>
<feature type="domain" description="Cytidyltransferase-like" evidence="5">
    <location>
        <begin position="6"/>
        <end position="131"/>
    </location>
</feature>
<dbReference type="InterPro" id="IPR014729">
    <property type="entry name" value="Rossmann-like_a/b/a_fold"/>
</dbReference>
<dbReference type="PANTHER" id="PTHR21342">
    <property type="entry name" value="PHOSPHOPANTETHEINE ADENYLYLTRANSFERASE"/>
    <property type="match status" value="1"/>
</dbReference>
<comment type="similarity">
    <text evidence="1 4">Belongs to the archaeal NMN adenylyltransferase family.</text>
</comment>
<dbReference type="Gene3D" id="3.40.50.620">
    <property type="entry name" value="HUPs"/>
    <property type="match status" value="1"/>
</dbReference>
<keyword evidence="4" id="KW-0067">ATP-binding</keyword>
<comment type="pathway">
    <text evidence="4">Cofactor biosynthesis; NAD(+) biosynthesis; NAD(+) from nicotinamide D-ribonucleotide: step 1/1.</text>
</comment>
<name>A0A7J4GRS5_9ARCH</name>
<dbReference type="Pfam" id="PF01467">
    <property type="entry name" value="CTP_transf_like"/>
    <property type="match status" value="1"/>
</dbReference>
<accession>A0A7J4GRS5</accession>
<proteinExistence type="inferred from homology"/>
<keyword evidence="2 4" id="KW-0808">Transferase</keyword>
<dbReference type="GO" id="GO:0009435">
    <property type="term" value="P:NAD+ biosynthetic process"/>
    <property type="evidence" value="ECO:0007669"/>
    <property type="project" value="UniProtKB-UniRule"/>
</dbReference>
<dbReference type="AlphaFoldDB" id="A0A7J4GRS5"/>
<keyword evidence="4" id="KW-0963">Cytoplasm</keyword>
<dbReference type="UniPathway" id="UPA00253">
    <property type="reaction ID" value="UER00600"/>
</dbReference>
<dbReference type="GO" id="GO:0005737">
    <property type="term" value="C:cytoplasm"/>
    <property type="evidence" value="ECO:0007669"/>
    <property type="project" value="UniProtKB-SubCell"/>
</dbReference>
<dbReference type="InterPro" id="IPR006418">
    <property type="entry name" value="NMN_Atrans_arc"/>
</dbReference>
<evidence type="ECO:0000259" key="5">
    <source>
        <dbReference type="Pfam" id="PF01467"/>
    </source>
</evidence>
<dbReference type="GO" id="GO:0000309">
    <property type="term" value="F:nicotinamide-nucleotide adenylyltransferase activity"/>
    <property type="evidence" value="ECO:0007669"/>
    <property type="project" value="UniProtKB-UniRule"/>
</dbReference>
<comment type="caution">
    <text evidence="6">The sequence shown here is derived from an EMBL/GenBank/DDBJ whole genome shotgun (WGS) entry which is preliminary data.</text>
</comment>
<evidence type="ECO:0000256" key="3">
    <source>
        <dbReference type="ARBA" id="ARBA00022695"/>
    </source>
</evidence>
<evidence type="ECO:0000313" key="7">
    <source>
        <dbReference type="Proteomes" id="UP000585802"/>
    </source>
</evidence>
<dbReference type="PANTHER" id="PTHR21342:SF0">
    <property type="entry name" value="BIFUNCTIONAL NMN ADENYLYLTRANSFERASE_NUDIX HYDROLASE"/>
    <property type="match status" value="1"/>
</dbReference>
<keyword evidence="4" id="KW-0547">Nucleotide-binding</keyword>
<organism evidence="6 7">
    <name type="scientific">Marine Group III euryarchaeote</name>
    <dbReference type="NCBI Taxonomy" id="2173149"/>
    <lineage>
        <taxon>Archaea</taxon>
        <taxon>Methanobacteriati</taxon>
        <taxon>Thermoplasmatota</taxon>
        <taxon>Thermoplasmata</taxon>
        <taxon>Candidatus Thermoprofundales</taxon>
    </lineage>
</organism>